<dbReference type="EMBL" id="MFAE01000005">
    <property type="protein sequence ID" value="OGD67390.1"/>
    <property type="molecule type" value="Genomic_DNA"/>
</dbReference>
<organism evidence="2 3">
    <name type="scientific">Candidatus Campbellbacteria bacterium RIFOXYC2_FULL_35_25</name>
    <dbReference type="NCBI Taxonomy" id="1797582"/>
    <lineage>
        <taxon>Bacteria</taxon>
        <taxon>Candidatus Campbelliibacteriota</taxon>
    </lineage>
</organism>
<gene>
    <name evidence="2" type="ORF">A2442_02695</name>
</gene>
<protein>
    <recommendedName>
        <fullName evidence="1">CMP/dCMP-type deaminase domain-containing protein</fullName>
    </recommendedName>
</protein>
<sequence>MKFLTGAEEKEARKWMEEARRTATEALCFRAKCGAVIIKDGDIIGRGYNAPPLNKEEERRCLDDCSSCKVNHDKTCCIHAEWRAIIEALKNNSKKLKKSKLYFTRVDEEENIKKSGKPYCTVCSRLALDVGVAEFVLWHEEGICAYPTSEYNELSYEYNKVEPVL</sequence>
<dbReference type="Proteomes" id="UP000179003">
    <property type="component" value="Unassembled WGS sequence"/>
</dbReference>
<evidence type="ECO:0000313" key="2">
    <source>
        <dbReference type="EMBL" id="OGD67390.1"/>
    </source>
</evidence>
<comment type="caution">
    <text evidence="2">The sequence shown here is derived from an EMBL/GenBank/DDBJ whole genome shotgun (WGS) entry which is preliminary data.</text>
</comment>
<evidence type="ECO:0000313" key="3">
    <source>
        <dbReference type="Proteomes" id="UP000179003"/>
    </source>
</evidence>
<dbReference type="SUPFAM" id="SSF53927">
    <property type="entry name" value="Cytidine deaminase-like"/>
    <property type="match status" value="1"/>
</dbReference>
<evidence type="ECO:0000259" key="1">
    <source>
        <dbReference type="PROSITE" id="PS51747"/>
    </source>
</evidence>
<dbReference type="InterPro" id="IPR002125">
    <property type="entry name" value="CMP_dCMP_dom"/>
</dbReference>
<reference evidence="2 3" key="1">
    <citation type="journal article" date="2016" name="Nat. Commun.">
        <title>Thousands of microbial genomes shed light on interconnected biogeochemical processes in an aquifer system.</title>
        <authorList>
            <person name="Anantharaman K."/>
            <person name="Brown C.T."/>
            <person name="Hug L.A."/>
            <person name="Sharon I."/>
            <person name="Castelle C.J."/>
            <person name="Probst A.J."/>
            <person name="Thomas B.C."/>
            <person name="Singh A."/>
            <person name="Wilkins M.J."/>
            <person name="Karaoz U."/>
            <person name="Brodie E.L."/>
            <person name="Williams K.H."/>
            <person name="Hubbard S.S."/>
            <person name="Banfield J.F."/>
        </authorList>
    </citation>
    <scope>NUCLEOTIDE SEQUENCE [LARGE SCALE GENOMIC DNA]</scope>
</reference>
<dbReference type="PROSITE" id="PS51747">
    <property type="entry name" value="CYT_DCMP_DEAMINASES_2"/>
    <property type="match status" value="1"/>
</dbReference>
<dbReference type="InterPro" id="IPR016193">
    <property type="entry name" value="Cytidine_deaminase-like"/>
</dbReference>
<proteinExistence type="predicted"/>
<dbReference type="Pfam" id="PF00383">
    <property type="entry name" value="dCMP_cyt_deam_1"/>
    <property type="match status" value="1"/>
</dbReference>
<dbReference type="STRING" id="1797582.A2442_02695"/>
<feature type="domain" description="CMP/dCMP-type deaminase" evidence="1">
    <location>
        <begin position="10"/>
        <end position="165"/>
    </location>
</feature>
<dbReference type="Gene3D" id="3.40.140.10">
    <property type="entry name" value="Cytidine Deaminase, domain 2"/>
    <property type="match status" value="1"/>
</dbReference>
<dbReference type="AlphaFoldDB" id="A0A1F5EJ80"/>
<name>A0A1F5EJ80_9BACT</name>
<accession>A0A1F5EJ80</accession>
<dbReference type="GO" id="GO:0003824">
    <property type="term" value="F:catalytic activity"/>
    <property type="evidence" value="ECO:0007669"/>
    <property type="project" value="InterPro"/>
</dbReference>